<feature type="domain" description="Type IV / VI secretion system DotU" evidence="2">
    <location>
        <begin position="41"/>
        <end position="238"/>
    </location>
</feature>
<protein>
    <submittedName>
        <fullName evidence="3">IcmH (DotU)</fullName>
    </submittedName>
</protein>
<dbReference type="PANTHER" id="PTHR38033">
    <property type="entry name" value="MEMBRANE PROTEIN-RELATED"/>
    <property type="match status" value="1"/>
</dbReference>
<evidence type="ECO:0000259" key="2">
    <source>
        <dbReference type="Pfam" id="PF09850"/>
    </source>
</evidence>
<dbReference type="OrthoDB" id="345640at2"/>
<name>A0A378JR91_9GAMM</name>
<dbReference type="EMBL" id="UGOD01000001">
    <property type="protein sequence ID" value="STX50642.1"/>
    <property type="molecule type" value="Genomic_DNA"/>
</dbReference>
<dbReference type="RefSeq" id="WP_115330344.1">
    <property type="nucleotide sequence ID" value="NZ_CAAAHP010000004.1"/>
</dbReference>
<dbReference type="InterPro" id="IPR038522">
    <property type="entry name" value="T4/T6SS_DotU_sf"/>
</dbReference>
<reference evidence="3 4" key="1">
    <citation type="submission" date="2018-06" db="EMBL/GenBank/DDBJ databases">
        <authorList>
            <consortium name="Pathogen Informatics"/>
            <person name="Doyle S."/>
        </authorList>
    </citation>
    <scope>NUCLEOTIDE SEQUENCE [LARGE SCALE GENOMIC DNA]</scope>
    <source>
        <strain evidence="3 4">NCTC13316</strain>
    </source>
</reference>
<proteinExistence type="predicted"/>
<dbReference type="Gene3D" id="1.25.40.590">
    <property type="entry name" value="Type IV / VI secretion system, DotU"/>
    <property type="match status" value="1"/>
</dbReference>
<keyword evidence="1" id="KW-1133">Transmembrane helix</keyword>
<keyword evidence="1" id="KW-0812">Transmembrane</keyword>
<organism evidence="3 4">
    <name type="scientific">Legionella busanensis</name>
    <dbReference type="NCBI Taxonomy" id="190655"/>
    <lineage>
        <taxon>Bacteria</taxon>
        <taxon>Pseudomonadati</taxon>
        <taxon>Pseudomonadota</taxon>
        <taxon>Gammaproteobacteria</taxon>
        <taxon>Legionellales</taxon>
        <taxon>Legionellaceae</taxon>
        <taxon>Legionella</taxon>
    </lineage>
</organism>
<dbReference type="Pfam" id="PF09850">
    <property type="entry name" value="DotU"/>
    <property type="match status" value="1"/>
</dbReference>
<dbReference type="NCBIfam" id="TIGR03349">
    <property type="entry name" value="IV_VI_DotU"/>
    <property type="match status" value="1"/>
</dbReference>
<dbReference type="Proteomes" id="UP000254794">
    <property type="component" value="Unassembled WGS sequence"/>
</dbReference>
<dbReference type="AlphaFoldDB" id="A0A378JR91"/>
<evidence type="ECO:0000313" key="3">
    <source>
        <dbReference type="EMBL" id="STX50642.1"/>
    </source>
</evidence>
<dbReference type="InterPro" id="IPR017732">
    <property type="entry name" value="T4/T6SS_DotU"/>
</dbReference>
<gene>
    <name evidence="3" type="ORF">NCTC13316_00725</name>
</gene>
<keyword evidence="1" id="KW-0472">Membrane</keyword>
<feature type="transmembrane region" description="Helical" evidence="1">
    <location>
        <begin position="220"/>
        <end position="243"/>
    </location>
</feature>
<dbReference type="PANTHER" id="PTHR38033:SF1">
    <property type="entry name" value="DOTU FAMILY TYPE IV_VI SECRETION SYSTEM PROTEIN"/>
    <property type="match status" value="1"/>
</dbReference>
<keyword evidence="4" id="KW-1185">Reference proteome</keyword>
<accession>A0A378JR91</accession>
<sequence length="262" mass="29538">MTAGQMSASLAGRLPLVLGNQQIPKVYYRSKLFTVSFTANPLVAAAGPLLSLLERLCISPSMPPVQNIRENIEHELRAFHSRLAGKAYTEEFDAIAHYLLCATIDELLGKSYLRLYGRPAEFQAFTPLSYDDIGPEERFFDIVNHIKESPNQYLDLIELAYYCLIAGFEGKQHQKADGRLILDNMIEELFQLIQKHRVNKPCHLFKESKKMSIPKQSYKSILIISLSLLGILITSYVISYFVLDGKAKAVQFGHAVIAELDN</sequence>
<evidence type="ECO:0000313" key="4">
    <source>
        <dbReference type="Proteomes" id="UP000254794"/>
    </source>
</evidence>
<dbReference type="NCBIfam" id="NF038228">
    <property type="entry name" value="IcmH_DotU_IVB"/>
    <property type="match status" value="1"/>
</dbReference>
<evidence type="ECO:0000256" key="1">
    <source>
        <dbReference type="SAM" id="Phobius"/>
    </source>
</evidence>